<dbReference type="RefSeq" id="WP_248475359.1">
    <property type="nucleotide sequence ID" value="NZ_JALPRF010000001.1"/>
</dbReference>
<accession>A0ABT0HEH6</accession>
<dbReference type="InterPro" id="IPR035386">
    <property type="entry name" value="Arm-DNA-bind_5"/>
</dbReference>
<name>A0ABT0HEH6_9BACT</name>
<organism evidence="2 3">
    <name type="scientific">Spirosoma liriopis</name>
    <dbReference type="NCBI Taxonomy" id="2937440"/>
    <lineage>
        <taxon>Bacteria</taxon>
        <taxon>Pseudomonadati</taxon>
        <taxon>Bacteroidota</taxon>
        <taxon>Cytophagia</taxon>
        <taxon>Cytophagales</taxon>
        <taxon>Cytophagaceae</taxon>
        <taxon>Spirosoma</taxon>
    </lineage>
</organism>
<evidence type="ECO:0000313" key="3">
    <source>
        <dbReference type="Proteomes" id="UP001202180"/>
    </source>
</evidence>
<dbReference type="EMBL" id="JALPRF010000001">
    <property type="protein sequence ID" value="MCK8490563.1"/>
    <property type="molecule type" value="Genomic_DNA"/>
</dbReference>
<feature type="domain" description="Arm DNA-binding" evidence="1">
    <location>
        <begin position="4"/>
        <end position="52"/>
    </location>
</feature>
<keyword evidence="3" id="KW-1185">Reference proteome</keyword>
<protein>
    <recommendedName>
        <fullName evidence="1">Arm DNA-binding domain-containing protein</fullName>
    </recommendedName>
</protein>
<dbReference type="Proteomes" id="UP001202180">
    <property type="component" value="Unassembled WGS sequence"/>
</dbReference>
<evidence type="ECO:0000259" key="1">
    <source>
        <dbReference type="Pfam" id="PF17293"/>
    </source>
</evidence>
<dbReference type="Pfam" id="PF17293">
    <property type="entry name" value="Arm-DNA-bind_5"/>
    <property type="match status" value="1"/>
</dbReference>
<sequence>MIKVKLRKKHITDGRTSLYLDYYPAIPHPDTGKPTRREFLGMYLFNRPKTPADKIKCSSSG</sequence>
<comment type="caution">
    <text evidence="2">The sequence shown here is derived from an EMBL/GenBank/DDBJ whole genome shotgun (WGS) entry which is preliminary data.</text>
</comment>
<evidence type="ECO:0000313" key="2">
    <source>
        <dbReference type="EMBL" id="MCK8490563.1"/>
    </source>
</evidence>
<proteinExistence type="predicted"/>
<gene>
    <name evidence="2" type="ORF">M0L20_01795</name>
</gene>
<reference evidence="2 3" key="1">
    <citation type="submission" date="2022-04" db="EMBL/GenBank/DDBJ databases">
        <title>Spirosoma sp. strain RP8 genome sequencing and assembly.</title>
        <authorList>
            <person name="Jung Y."/>
        </authorList>
    </citation>
    <scope>NUCLEOTIDE SEQUENCE [LARGE SCALE GENOMIC DNA]</scope>
    <source>
        <strain evidence="2 3">RP8</strain>
    </source>
</reference>